<keyword evidence="2" id="KW-1185">Reference proteome</keyword>
<organism evidence="1 2">
    <name type="scientific">Arctium lappa</name>
    <name type="common">Greater burdock</name>
    <name type="synonym">Lappa major</name>
    <dbReference type="NCBI Taxonomy" id="4217"/>
    <lineage>
        <taxon>Eukaryota</taxon>
        <taxon>Viridiplantae</taxon>
        <taxon>Streptophyta</taxon>
        <taxon>Embryophyta</taxon>
        <taxon>Tracheophyta</taxon>
        <taxon>Spermatophyta</taxon>
        <taxon>Magnoliopsida</taxon>
        <taxon>eudicotyledons</taxon>
        <taxon>Gunneridae</taxon>
        <taxon>Pentapetalae</taxon>
        <taxon>asterids</taxon>
        <taxon>campanulids</taxon>
        <taxon>Asterales</taxon>
        <taxon>Asteraceae</taxon>
        <taxon>Carduoideae</taxon>
        <taxon>Cardueae</taxon>
        <taxon>Arctiinae</taxon>
        <taxon>Arctium</taxon>
    </lineage>
</organism>
<protein>
    <submittedName>
        <fullName evidence="1">Uncharacterized protein</fullName>
    </submittedName>
</protein>
<sequence length="75" mass="8883">MIVVFTGADELDEDDGKDTLEEFLSDCPESLKKWKKKVEEQKHDDEHLTRIFEMIWKLRLMNVEALKTTAKVWNS</sequence>
<proteinExistence type="predicted"/>
<reference evidence="2" key="1">
    <citation type="journal article" date="2022" name="Mol. Ecol. Resour.">
        <title>The genomes of chicory, endive, great burdock and yacon provide insights into Asteraceae palaeo-polyploidization history and plant inulin production.</title>
        <authorList>
            <person name="Fan W."/>
            <person name="Wang S."/>
            <person name="Wang H."/>
            <person name="Wang A."/>
            <person name="Jiang F."/>
            <person name="Liu H."/>
            <person name="Zhao H."/>
            <person name="Xu D."/>
            <person name="Zhang Y."/>
        </authorList>
    </citation>
    <scope>NUCLEOTIDE SEQUENCE [LARGE SCALE GENOMIC DNA]</scope>
    <source>
        <strain evidence="2">cv. Niubang</strain>
    </source>
</reference>
<name>A0ACB9ABV9_ARCLA</name>
<dbReference type="Proteomes" id="UP001055879">
    <property type="component" value="Linkage Group LG08"/>
</dbReference>
<evidence type="ECO:0000313" key="2">
    <source>
        <dbReference type="Proteomes" id="UP001055879"/>
    </source>
</evidence>
<accession>A0ACB9ABV9</accession>
<comment type="caution">
    <text evidence="1">The sequence shown here is derived from an EMBL/GenBank/DDBJ whole genome shotgun (WGS) entry which is preliminary data.</text>
</comment>
<dbReference type="EMBL" id="CM042054">
    <property type="protein sequence ID" value="KAI3707221.1"/>
    <property type="molecule type" value="Genomic_DNA"/>
</dbReference>
<reference evidence="1 2" key="2">
    <citation type="journal article" date="2022" name="Mol. Ecol. Resour.">
        <title>The genomes of chicory, endive, great burdock and yacon provide insights into Asteraceae paleo-polyploidization history and plant inulin production.</title>
        <authorList>
            <person name="Fan W."/>
            <person name="Wang S."/>
            <person name="Wang H."/>
            <person name="Wang A."/>
            <person name="Jiang F."/>
            <person name="Liu H."/>
            <person name="Zhao H."/>
            <person name="Xu D."/>
            <person name="Zhang Y."/>
        </authorList>
    </citation>
    <scope>NUCLEOTIDE SEQUENCE [LARGE SCALE GENOMIC DNA]</scope>
    <source>
        <strain evidence="2">cv. Niubang</strain>
    </source>
</reference>
<evidence type="ECO:0000313" key="1">
    <source>
        <dbReference type="EMBL" id="KAI3707221.1"/>
    </source>
</evidence>
<gene>
    <name evidence="1" type="ORF">L6452_25544</name>
</gene>